<sequence length="103" mass="10795">MPTPSAQPVPSAASENALHRPSGERARWRAYSTNVLGVDITATPPASASEHSPARSACAARCRDTSDDEHAVSTDTAGPSSPSVYATRPEATLGRLPVNRWPS</sequence>
<feature type="compositionally biased region" description="Basic and acidic residues" evidence="1">
    <location>
        <begin position="61"/>
        <end position="72"/>
    </location>
</feature>
<feature type="region of interest" description="Disordered" evidence="1">
    <location>
        <begin position="42"/>
        <end position="103"/>
    </location>
</feature>
<name>A0ABN2VIK0_9ACTN</name>
<evidence type="ECO:0000313" key="3">
    <source>
        <dbReference type="Proteomes" id="UP001500016"/>
    </source>
</evidence>
<comment type="caution">
    <text evidence="2">The sequence shown here is derived from an EMBL/GenBank/DDBJ whole genome shotgun (WGS) entry which is preliminary data.</text>
</comment>
<organism evidence="2 3">
    <name type="scientific">Streptomyces albiaxialis</name>
    <dbReference type="NCBI Taxonomy" id="329523"/>
    <lineage>
        <taxon>Bacteria</taxon>
        <taxon>Bacillati</taxon>
        <taxon>Actinomycetota</taxon>
        <taxon>Actinomycetes</taxon>
        <taxon>Kitasatosporales</taxon>
        <taxon>Streptomycetaceae</taxon>
        <taxon>Streptomyces</taxon>
    </lineage>
</organism>
<dbReference type="Proteomes" id="UP001500016">
    <property type="component" value="Unassembled WGS sequence"/>
</dbReference>
<evidence type="ECO:0000313" key="2">
    <source>
        <dbReference type="EMBL" id="GAA2063049.1"/>
    </source>
</evidence>
<keyword evidence="3" id="KW-1185">Reference proteome</keyword>
<feature type="compositionally biased region" description="Polar residues" evidence="1">
    <location>
        <begin position="73"/>
        <end position="84"/>
    </location>
</feature>
<feature type="compositionally biased region" description="Basic and acidic residues" evidence="1">
    <location>
        <begin position="17"/>
        <end position="26"/>
    </location>
</feature>
<gene>
    <name evidence="2" type="ORF">GCM10009801_06640</name>
</gene>
<evidence type="ECO:0000256" key="1">
    <source>
        <dbReference type="SAM" id="MobiDB-lite"/>
    </source>
</evidence>
<reference evidence="2 3" key="1">
    <citation type="journal article" date="2019" name="Int. J. Syst. Evol. Microbiol.">
        <title>The Global Catalogue of Microorganisms (GCM) 10K type strain sequencing project: providing services to taxonomists for standard genome sequencing and annotation.</title>
        <authorList>
            <consortium name="The Broad Institute Genomics Platform"/>
            <consortium name="The Broad Institute Genome Sequencing Center for Infectious Disease"/>
            <person name="Wu L."/>
            <person name="Ma J."/>
        </authorList>
    </citation>
    <scope>NUCLEOTIDE SEQUENCE [LARGE SCALE GENOMIC DNA]</scope>
    <source>
        <strain evidence="2 3">JCM 15478</strain>
    </source>
</reference>
<feature type="region of interest" description="Disordered" evidence="1">
    <location>
        <begin position="1"/>
        <end position="26"/>
    </location>
</feature>
<proteinExistence type="predicted"/>
<dbReference type="EMBL" id="BAAAPE010000001">
    <property type="protein sequence ID" value="GAA2063049.1"/>
    <property type="molecule type" value="Genomic_DNA"/>
</dbReference>
<protein>
    <submittedName>
        <fullName evidence="2">Uncharacterized protein</fullName>
    </submittedName>
</protein>
<accession>A0ABN2VIK0</accession>